<evidence type="ECO:0000259" key="3">
    <source>
        <dbReference type="PROSITE" id="PS50110"/>
    </source>
</evidence>
<dbReference type="FunFam" id="3.30.70.270:FF:000001">
    <property type="entry name" value="Diguanylate cyclase domain protein"/>
    <property type="match status" value="1"/>
</dbReference>
<dbReference type="CDD" id="cd17574">
    <property type="entry name" value="REC_OmpR"/>
    <property type="match status" value="1"/>
</dbReference>
<dbReference type="PANTHER" id="PTHR45138:SF9">
    <property type="entry name" value="DIGUANYLATE CYCLASE DGCM-RELATED"/>
    <property type="match status" value="1"/>
</dbReference>
<dbReference type="InterPro" id="IPR008207">
    <property type="entry name" value="Sig_transdc_His_kin_Hpt_dom"/>
</dbReference>
<dbReference type="CDD" id="cd01949">
    <property type="entry name" value="GGDEF"/>
    <property type="match status" value="1"/>
</dbReference>
<dbReference type="PROSITE" id="PS50887">
    <property type="entry name" value="GGDEF"/>
    <property type="match status" value="1"/>
</dbReference>
<dbReference type="Gene3D" id="1.20.120.160">
    <property type="entry name" value="HPT domain"/>
    <property type="match status" value="1"/>
</dbReference>
<dbReference type="Pfam" id="PF01627">
    <property type="entry name" value="Hpt"/>
    <property type="match status" value="1"/>
</dbReference>
<evidence type="ECO:0000259" key="5">
    <source>
        <dbReference type="PROSITE" id="PS50894"/>
    </source>
</evidence>
<dbReference type="InterPro" id="IPR029787">
    <property type="entry name" value="Nucleotide_cyclase"/>
</dbReference>
<dbReference type="SUPFAM" id="SSF52172">
    <property type="entry name" value="CheY-like"/>
    <property type="match status" value="2"/>
</dbReference>
<dbReference type="SUPFAM" id="SSF55073">
    <property type="entry name" value="Nucleotide cyclase"/>
    <property type="match status" value="1"/>
</dbReference>
<feature type="modified residue" description="4-aspartylphosphate" evidence="2">
    <location>
        <position position="497"/>
    </location>
</feature>
<dbReference type="RefSeq" id="WP_315604049.1">
    <property type="nucleotide sequence ID" value="NZ_CP130318.1"/>
</dbReference>
<keyword evidence="7" id="KW-1185">Reference proteome</keyword>
<evidence type="ECO:0000313" key="6">
    <source>
        <dbReference type="EMBL" id="WNQ10275.1"/>
    </source>
</evidence>
<dbReference type="Proteomes" id="UP001305702">
    <property type="component" value="Chromosome"/>
</dbReference>
<feature type="modified residue" description="Phosphohistidine" evidence="1">
    <location>
        <position position="59"/>
    </location>
</feature>
<dbReference type="Pfam" id="PF00990">
    <property type="entry name" value="GGDEF"/>
    <property type="match status" value="1"/>
</dbReference>
<dbReference type="InterPro" id="IPR001789">
    <property type="entry name" value="Sig_transdc_resp-reg_receiver"/>
</dbReference>
<dbReference type="InterPro" id="IPR050469">
    <property type="entry name" value="Diguanylate_Cyclase"/>
</dbReference>
<organism evidence="6 7">
    <name type="scientific">Paenibacillus aurantius</name>
    <dbReference type="NCBI Taxonomy" id="2918900"/>
    <lineage>
        <taxon>Bacteria</taxon>
        <taxon>Bacillati</taxon>
        <taxon>Bacillota</taxon>
        <taxon>Bacilli</taxon>
        <taxon>Bacillales</taxon>
        <taxon>Paenibacillaceae</taxon>
        <taxon>Paenibacillus</taxon>
    </lineage>
</organism>
<feature type="domain" description="Response regulatory" evidence="3">
    <location>
        <begin position="141"/>
        <end position="257"/>
    </location>
</feature>
<dbReference type="InterPro" id="IPR000160">
    <property type="entry name" value="GGDEF_dom"/>
</dbReference>
<dbReference type="GO" id="GO:0043709">
    <property type="term" value="P:cell adhesion involved in single-species biofilm formation"/>
    <property type="evidence" value="ECO:0007669"/>
    <property type="project" value="TreeGrafter"/>
</dbReference>
<proteinExistence type="predicted"/>
<dbReference type="GO" id="GO:1902201">
    <property type="term" value="P:negative regulation of bacterial-type flagellum-dependent cell motility"/>
    <property type="evidence" value="ECO:0007669"/>
    <property type="project" value="TreeGrafter"/>
</dbReference>
<dbReference type="SUPFAM" id="SSF47226">
    <property type="entry name" value="Histidine-containing phosphotransfer domain, HPT domain"/>
    <property type="match status" value="1"/>
</dbReference>
<dbReference type="InterPro" id="IPR036641">
    <property type="entry name" value="HPT_dom_sf"/>
</dbReference>
<dbReference type="NCBIfam" id="TIGR00254">
    <property type="entry name" value="GGDEF"/>
    <property type="match status" value="1"/>
</dbReference>
<keyword evidence="2" id="KW-0597">Phosphoprotein</keyword>
<accession>A0AA96LBN0</accession>
<dbReference type="GO" id="GO:0000160">
    <property type="term" value="P:phosphorelay signal transduction system"/>
    <property type="evidence" value="ECO:0007669"/>
    <property type="project" value="InterPro"/>
</dbReference>
<feature type="domain" description="HPt" evidence="5">
    <location>
        <begin position="16"/>
        <end position="125"/>
    </location>
</feature>
<dbReference type="AlphaFoldDB" id="A0AA96LBN0"/>
<dbReference type="PROSITE" id="PS50894">
    <property type="entry name" value="HPT"/>
    <property type="match status" value="1"/>
</dbReference>
<dbReference type="InterPro" id="IPR043128">
    <property type="entry name" value="Rev_trsase/Diguanyl_cyclase"/>
</dbReference>
<feature type="domain" description="Response regulatory" evidence="3">
    <location>
        <begin position="448"/>
        <end position="566"/>
    </location>
</feature>
<reference evidence="6 7" key="1">
    <citation type="submission" date="2022-02" db="EMBL/GenBank/DDBJ databases">
        <title>Paenibacillus sp. MBLB1776 Whole Genome Shotgun Sequencing.</title>
        <authorList>
            <person name="Hwang C.Y."/>
            <person name="Cho E.-S."/>
            <person name="Seo M.-J."/>
        </authorList>
    </citation>
    <scope>NUCLEOTIDE SEQUENCE [LARGE SCALE GENOMIC DNA]</scope>
    <source>
        <strain evidence="6 7">MBLB1776</strain>
    </source>
</reference>
<dbReference type="SMART" id="SM00267">
    <property type="entry name" value="GGDEF"/>
    <property type="match status" value="1"/>
</dbReference>
<feature type="modified residue" description="4-aspartylphosphate" evidence="2">
    <location>
        <position position="190"/>
    </location>
</feature>
<dbReference type="Gene3D" id="3.40.50.2300">
    <property type="match status" value="2"/>
</dbReference>
<dbReference type="KEGG" id="paun:MJA45_22040"/>
<evidence type="ECO:0000313" key="7">
    <source>
        <dbReference type="Proteomes" id="UP001305702"/>
    </source>
</evidence>
<sequence>MNGTNDQRETERSRRSRKLMEEGRRLYLDDLAKQLDRLGELLKEEGDEEAPAEIYRTLHTMKGSAPIFGFRQAGKVAEEWLPLWEWAAPDPDDPLPPDKPQERSLPFLERLGLELAYHRQQLELGRLETSSPHPAPPSQGRLLVVDDDPFLRSYLARRLRLSGYEVDEAANVETATRLLRERAYDLITLDLIMEPQSGYELFHYLKADPTLKWIPLIVLSGRGELGDKVRCFELGADDYITKPFQFEEMAARLSRLLARTKSFEHLAFRDPLTGVYNRRYFESRLHQELRRLESEPGPLSLAFLDLDRFKSINDTYGHSIGDLILQGMAYLLQQNGGPGDLVARFGGEEFVVLFPGLGRKEAHERIEAVRRRVHGQPVYRDKEGRSHSVTFSAGIAEWKPGMGGDRLVRLADEAMYRAKETGRDRIIEAGDAENVTEAAAEAVRRRKRILIADDDELLRSIIRSELEELGADLIEARDGEEAFALLRDESPDLCILDGLMPRLDGFGLLARLKAELPVQAERTRILMLTGRSHEKDRAGGLRLGIHDYMTKPFSLVELEMRVKRLLQLEEGPLSICP</sequence>
<dbReference type="Pfam" id="PF00072">
    <property type="entry name" value="Response_reg"/>
    <property type="match status" value="2"/>
</dbReference>
<feature type="domain" description="GGDEF" evidence="4">
    <location>
        <begin position="297"/>
        <end position="431"/>
    </location>
</feature>
<dbReference type="GO" id="GO:0052621">
    <property type="term" value="F:diguanylate cyclase activity"/>
    <property type="evidence" value="ECO:0007669"/>
    <property type="project" value="TreeGrafter"/>
</dbReference>
<dbReference type="PROSITE" id="PS50110">
    <property type="entry name" value="RESPONSE_REGULATORY"/>
    <property type="match status" value="2"/>
</dbReference>
<dbReference type="InterPro" id="IPR011006">
    <property type="entry name" value="CheY-like_superfamily"/>
</dbReference>
<name>A0AA96LBN0_9BACL</name>
<dbReference type="PANTHER" id="PTHR45138">
    <property type="entry name" value="REGULATORY COMPONENTS OF SENSORY TRANSDUCTION SYSTEM"/>
    <property type="match status" value="1"/>
</dbReference>
<dbReference type="CDD" id="cd00088">
    <property type="entry name" value="HPT"/>
    <property type="match status" value="1"/>
</dbReference>
<dbReference type="GO" id="GO:0005886">
    <property type="term" value="C:plasma membrane"/>
    <property type="evidence" value="ECO:0007669"/>
    <property type="project" value="TreeGrafter"/>
</dbReference>
<protein>
    <submittedName>
        <fullName evidence="6">Response regulator</fullName>
    </submittedName>
</protein>
<gene>
    <name evidence="6" type="ORF">MJA45_22040</name>
</gene>
<dbReference type="SMART" id="SM00448">
    <property type="entry name" value="REC"/>
    <property type="match status" value="2"/>
</dbReference>
<evidence type="ECO:0000256" key="1">
    <source>
        <dbReference type="PROSITE-ProRule" id="PRU00110"/>
    </source>
</evidence>
<evidence type="ECO:0000259" key="4">
    <source>
        <dbReference type="PROSITE" id="PS50887"/>
    </source>
</evidence>
<dbReference type="Gene3D" id="3.30.70.270">
    <property type="match status" value="1"/>
</dbReference>
<dbReference type="EMBL" id="CP130318">
    <property type="protein sequence ID" value="WNQ10275.1"/>
    <property type="molecule type" value="Genomic_DNA"/>
</dbReference>
<evidence type="ECO:0000256" key="2">
    <source>
        <dbReference type="PROSITE-ProRule" id="PRU00169"/>
    </source>
</evidence>